<evidence type="ECO:0000256" key="4">
    <source>
        <dbReference type="ARBA" id="ARBA00032089"/>
    </source>
</evidence>
<dbReference type="AlphaFoldDB" id="A0A381V5C7"/>
<keyword evidence="3" id="KW-0133">Cell shape</keyword>
<evidence type="ECO:0000313" key="6">
    <source>
        <dbReference type="EMBL" id="SVA35384.1"/>
    </source>
</evidence>
<proteinExistence type="inferred from homology"/>
<dbReference type="NCBIfam" id="TIGR00219">
    <property type="entry name" value="mreC"/>
    <property type="match status" value="1"/>
</dbReference>
<dbReference type="InterPro" id="IPR007221">
    <property type="entry name" value="MreC"/>
</dbReference>
<dbReference type="PANTHER" id="PTHR34138:SF1">
    <property type="entry name" value="CELL SHAPE-DETERMINING PROTEIN MREC"/>
    <property type="match status" value="1"/>
</dbReference>
<gene>
    <name evidence="6" type="ORF">METZ01_LOCUS88238</name>
</gene>
<dbReference type="GO" id="GO:0005886">
    <property type="term" value="C:plasma membrane"/>
    <property type="evidence" value="ECO:0007669"/>
    <property type="project" value="TreeGrafter"/>
</dbReference>
<sequence length="266" mass="30281">MRDLYIFVIKNKDHFVFFLAVLLSSTLLLKNDDPRMQVIRGKSADMVTFISLPIMWIKSLWFVNYENQYLREKNLQLSLQVESMINLEVENRRLQDLLDFKRQTNLKIVPTRIVNKGIQTNLISLTVDVGKNDGVNVNQPVLTPEGVIGKTIQVGNSASIVQFITDHNYRLSVRILPSGATGILRWRGNNICEIREVQKNVNIEIGDQVVTSGFSDIYPPGLPVGDVAGVYDERGNYQKVVNVTIYSELNFIQNAFVIIEYQDAMD</sequence>
<evidence type="ECO:0000256" key="2">
    <source>
        <dbReference type="ARBA" id="ARBA00013855"/>
    </source>
</evidence>
<dbReference type="Gene3D" id="2.40.10.340">
    <property type="entry name" value="Rod shape-determining protein MreC, domain 1"/>
    <property type="match status" value="1"/>
</dbReference>
<dbReference type="EMBL" id="UINC01007853">
    <property type="protein sequence ID" value="SVA35384.1"/>
    <property type="molecule type" value="Genomic_DNA"/>
</dbReference>
<reference evidence="6" key="1">
    <citation type="submission" date="2018-05" db="EMBL/GenBank/DDBJ databases">
        <authorList>
            <person name="Lanie J.A."/>
            <person name="Ng W.-L."/>
            <person name="Kazmierczak K.M."/>
            <person name="Andrzejewski T.M."/>
            <person name="Davidsen T.M."/>
            <person name="Wayne K.J."/>
            <person name="Tettelin H."/>
            <person name="Glass J.I."/>
            <person name="Rusch D."/>
            <person name="Podicherti R."/>
            <person name="Tsui H.-C.T."/>
            <person name="Winkler M.E."/>
        </authorList>
    </citation>
    <scope>NUCLEOTIDE SEQUENCE</scope>
</reference>
<comment type="similarity">
    <text evidence="1">Belongs to the MreC family.</text>
</comment>
<evidence type="ECO:0000256" key="1">
    <source>
        <dbReference type="ARBA" id="ARBA00009369"/>
    </source>
</evidence>
<dbReference type="Pfam" id="PF04085">
    <property type="entry name" value="MreC"/>
    <property type="match status" value="1"/>
</dbReference>
<dbReference type="GO" id="GO:0008360">
    <property type="term" value="P:regulation of cell shape"/>
    <property type="evidence" value="ECO:0007669"/>
    <property type="project" value="UniProtKB-KW"/>
</dbReference>
<evidence type="ECO:0000256" key="3">
    <source>
        <dbReference type="ARBA" id="ARBA00022960"/>
    </source>
</evidence>
<organism evidence="6">
    <name type="scientific">marine metagenome</name>
    <dbReference type="NCBI Taxonomy" id="408172"/>
    <lineage>
        <taxon>unclassified sequences</taxon>
        <taxon>metagenomes</taxon>
        <taxon>ecological metagenomes</taxon>
    </lineage>
</organism>
<dbReference type="InterPro" id="IPR042175">
    <property type="entry name" value="Cell/Rod_MreC_2"/>
</dbReference>
<dbReference type="InterPro" id="IPR055342">
    <property type="entry name" value="MreC_beta-barrel_core"/>
</dbReference>
<dbReference type="PANTHER" id="PTHR34138">
    <property type="entry name" value="CELL SHAPE-DETERMINING PROTEIN MREC"/>
    <property type="match status" value="1"/>
</dbReference>
<dbReference type="Gene3D" id="2.40.10.350">
    <property type="entry name" value="Rod shape-determining protein MreC, domain 2"/>
    <property type="match status" value="1"/>
</dbReference>
<evidence type="ECO:0000259" key="5">
    <source>
        <dbReference type="Pfam" id="PF04085"/>
    </source>
</evidence>
<protein>
    <recommendedName>
        <fullName evidence="2">Cell shape-determining protein MreC</fullName>
    </recommendedName>
    <alternativeName>
        <fullName evidence="4">Cell shape protein MreC</fullName>
    </alternativeName>
</protein>
<dbReference type="InterPro" id="IPR042177">
    <property type="entry name" value="Cell/Rod_1"/>
</dbReference>
<feature type="domain" description="Rod shape-determining protein MreC beta-barrel core" evidence="5">
    <location>
        <begin position="116"/>
        <end position="258"/>
    </location>
</feature>
<accession>A0A381V5C7</accession>
<name>A0A381V5C7_9ZZZZ</name>